<evidence type="ECO:0000256" key="2">
    <source>
        <dbReference type="ARBA" id="ARBA00006206"/>
    </source>
</evidence>
<dbReference type="Gene3D" id="2.70.98.10">
    <property type="match status" value="1"/>
</dbReference>
<comment type="caution">
    <text evidence="10">The sequence shown here is derived from an EMBL/GenBank/DDBJ whole genome shotgun (WGS) entry which is preliminary data.</text>
</comment>
<comment type="catalytic activity">
    <reaction evidence="5">
        <text>alpha-D-glucose = beta-D-glucose</text>
        <dbReference type="Rhea" id="RHEA:10264"/>
        <dbReference type="ChEBI" id="CHEBI:15903"/>
        <dbReference type="ChEBI" id="CHEBI:17925"/>
        <dbReference type="EC" id="5.1.3.3"/>
    </reaction>
</comment>
<proteinExistence type="inferred from homology"/>
<feature type="signal peptide" evidence="9">
    <location>
        <begin position="1"/>
        <end position="24"/>
    </location>
</feature>
<evidence type="ECO:0000256" key="3">
    <source>
        <dbReference type="ARBA" id="ARBA00023235"/>
    </source>
</evidence>
<dbReference type="InterPro" id="IPR008183">
    <property type="entry name" value="Aldose_1/G6P_1-epimerase"/>
</dbReference>
<evidence type="ECO:0000256" key="7">
    <source>
        <dbReference type="PIRSR" id="PIRSR005096-2"/>
    </source>
</evidence>
<dbReference type="GO" id="GO:0030246">
    <property type="term" value="F:carbohydrate binding"/>
    <property type="evidence" value="ECO:0007669"/>
    <property type="project" value="InterPro"/>
</dbReference>
<dbReference type="EC" id="5.1.3.3" evidence="5"/>
<dbReference type="OrthoDB" id="274691at2759"/>
<feature type="binding site" evidence="8">
    <location>
        <begin position="217"/>
        <end position="219"/>
    </location>
    <ligand>
        <name>beta-D-galactose</name>
        <dbReference type="ChEBI" id="CHEBI:27667"/>
    </ligand>
</feature>
<feature type="binding site" evidence="8">
    <location>
        <begin position="115"/>
        <end position="116"/>
    </location>
    <ligand>
        <name>beta-D-galactose</name>
        <dbReference type="ChEBI" id="CHEBI:27667"/>
    </ligand>
</feature>
<feature type="binding site" evidence="7">
    <location>
        <position position="283"/>
    </location>
    <ligand>
        <name>beta-D-galactose</name>
        <dbReference type="ChEBI" id="CHEBI:27667"/>
    </ligand>
</feature>
<evidence type="ECO:0000256" key="9">
    <source>
        <dbReference type="SAM" id="SignalP"/>
    </source>
</evidence>
<dbReference type="PANTHER" id="PTHR10091">
    <property type="entry name" value="ALDOSE-1-EPIMERASE"/>
    <property type="match status" value="1"/>
</dbReference>
<accession>A0A9Q1KEK9</accession>
<organism evidence="10 11">
    <name type="scientific">Carnegiea gigantea</name>
    <dbReference type="NCBI Taxonomy" id="171969"/>
    <lineage>
        <taxon>Eukaryota</taxon>
        <taxon>Viridiplantae</taxon>
        <taxon>Streptophyta</taxon>
        <taxon>Embryophyta</taxon>
        <taxon>Tracheophyta</taxon>
        <taxon>Spermatophyta</taxon>
        <taxon>Magnoliopsida</taxon>
        <taxon>eudicotyledons</taxon>
        <taxon>Gunneridae</taxon>
        <taxon>Pentapetalae</taxon>
        <taxon>Caryophyllales</taxon>
        <taxon>Cactineae</taxon>
        <taxon>Cactaceae</taxon>
        <taxon>Cactoideae</taxon>
        <taxon>Echinocereeae</taxon>
        <taxon>Carnegiea</taxon>
    </lineage>
</organism>
<evidence type="ECO:0000313" key="11">
    <source>
        <dbReference type="Proteomes" id="UP001153076"/>
    </source>
</evidence>
<dbReference type="SUPFAM" id="SSF74650">
    <property type="entry name" value="Galactose mutarotase-like"/>
    <property type="match status" value="1"/>
</dbReference>
<dbReference type="NCBIfam" id="NF008277">
    <property type="entry name" value="PRK11055.1"/>
    <property type="match status" value="1"/>
</dbReference>
<evidence type="ECO:0000256" key="5">
    <source>
        <dbReference type="PIRNR" id="PIRNR005096"/>
    </source>
</evidence>
<dbReference type="GO" id="GO:0033499">
    <property type="term" value="P:galactose catabolic process via UDP-galactose, Leloir pathway"/>
    <property type="evidence" value="ECO:0007669"/>
    <property type="project" value="TreeGrafter"/>
</dbReference>
<dbReference type="PIRSF" id="PIRSF005096">
    <property type="entry name" value="GALM"/>
    <property type="match status" value="1"/>
</dbReference>
<dbReference type="CDD" id="cd09019">
    <property type="entry name" value="galactose_mutarotase_like"/>
    <property type="match status" value="1"/>
</dbReference>
<comment type="similarity">
    <text evidence="2 5">Belongs to the aldose epimerase family.</text>
</comment>
<evidence type="ECO:0000256" key="1">
    <source>
        <dbReference type="ARBA" id="ARBA00005028"/>
    </source>
</evidence>
<feature type="chain" id="PRO_5040181573" description="Aldose 1-epimerase" evidence="9">
    <location>
        <begin position="25"/>
        <end position="388"/>
    </location>
</feature>
<protein>
    <recommendedName>
        <fullName evidence="5">Aldose 1-epimerase</fullName>
        <ecNumber evidence="5">5.1.3.3</ecNumber>
    </recommendedName>
</protein>
<keyword evidence="3 5" id="KW-0413">Isomerase</keyword>
<dbReference type="GO" id="GO:0006006">
    <property type="term" value="P:glucose metabolic process"/>
    <property type="evidence" value="ECO:0007669"/>
    <property type="project" value="TreeGrafter"/>
</dbReference>
<evidence type="ECO:0000256" key="6">
    <source>
        <dbReference type="PIRSR" id="PIRSR005096-1"/>
    </source>
</evidence>
<dbReference type="PANTHER" id="PTHR10091:SF0">
    <property type="entry name" value="GALACTOSE MUTAROTASE"/>
    <property type="match status" value="1"/>
</dbReference>
<evidence type="ECO:0000256" key="4">
    <source>
        <dbReference type="ARBA" id="ARBA00023277"/>
    </source>
</evidence>
<dbReference type="InterPro" id="IPR015443">
    <property type="entry name" value="Aldose_1-epimerase"/>
</dbReference>
<dbReference type="FunFam" id="2.70.98.10:FF:000008">
    <property type="entry name" value="Aldose 1-epimerase"/>
    <property type="match status" value="1"/>
</dbReference>
<reference evidence="10" key="1">
    <citation type="submission" date="2022-04" db="EMBL/GenBank/DDBJ databases">
        <title>Carnegiea gigantea Genome sequencing and assembly v2.</title>
        <authorList>
            <person name="Copetti D."/>
            <person name="Sanderson M.J."/>
            <person name="Burquez A."/>
            <person name="Wojciechowski M.F."/>
        </authorList>
    </citation>
    <scope>NUCLEOTIDE SEQUENCE</scope>
    <source>
        <strain evidence="10">SGP5-SGP5p</strain>
        <tissue evidence="10">Aerial part</tissue>
    </source>
</reference>
<evidence type="ECO:0000313" key="10">
    <source>
        <dbReference type="EMBL" id="KAJ8441441.1"/>
    </source>
</evidence>
<keyword evidence="11" id="KW-1185">Reference proteome</keyword>
<dbReference type="Pfam" id="PF01263">
    <property type="entry name" value="Aldose_epim"/>
    <property type="match status" value="1"/>
</dbReference>
<sequence length="388" mass="42992">MGKLALHICFFLFSLTFIMSISIASNPEILASNFGYIDHHSHHKRGTSQEDQIGVYELNKGNFSIKLTNYGATVMSVILPDKFGKLADVVLGYETVKEYVNDTTYFGAIVGRVANRIGGAQFTYDGIHYKLVSNEGKNMLHGGPKGFSRVIWKVREHHNEGRFPFITFSYYSVDGEEGFPGDLKVKVTYKIVSNNQLLIAMTAKPLNKATPVNLAQHTYWNLGGHDSGNILGNEVQIFGSHITPVDEHLIPAGKFAPVKGTPYDFLKPHTVGSMIDELSGGYDINYVLDHVAKSKTRASLNPVAIVQEKKSGRVMELWTNKPGVQFYTGNMLYNVTGKGGYVYGPHAALCLETQGFPDAVNHPKFPSVIVKPGEVYEHFMLFKFSTLS</sequence>
<comment type="pathway">
    <text evidence="1 5">Carbohydrate metabolism; hexose metabolism.</text>
</comment>
<dbReference type="AlphaFoldDB" id="A0A9Q1KEK9"/>
<evidence type="ECO:0000256" key="8">
    <source>
        <dbReference type="PIRSR" id="PIRSR005096-3"/>
    </source>
</evidence>
<feature type="active site" description="Proton donor" evidence="6">
    <location>
        <position position="217"/>
    </location>
</feature>
<dbReference type="InterPro" id="IPR014718">
    <property type="entry name" value="GH-type_carb-bd"/>
</dbReference>
<keyword evidence="9" id="KW-0732">Signal</keyword>
<name>A0A9Q1KEK9_9CARY</name>
<gene>
    <name evidence="10" type="ORF">Cgig2_023627</name>
</gene>
<dbReference type="EMBL" id="JAKOGI010000166">
    <property type="protein sequence ID" value="KAJ8441441.1"/>
    <property type="molecule type" value="Genomic_DNA"/>
</dbReference>
<dbReference type="Proteomes" id="UP001153076">
    <property type="component" value="Unassembled WGS sequence"/>
</dbReference>
<dbReference type="InterPro" id="IPR047215">
    <property type="entry name" value="Galactose_mutarotase-like"/>
</dbReference>
<dbReference type="GO" id="GO:0004034">
    <property type="term" value="F:aldose 1-epimerase activity"/>
    <property type="evidence" value="ECO:0007669"/>
    <property type="project" value="UniProtKB-EC"/>
</dbReference>
<keyword evidence="4 5" id="KW-0119">Carbohydrate metabolism</keyword>
<dbReference type="InterPro" id="IPR011013">
    <property type="entry name" value="Gal_mutarotase_sf_dom"/>
</dbReference>
<feature type="active site" description="Proton acceptor" evidence="6">
    <location>
        <position position="352"/>
    </location>
</feature>